<protein>
    <submittedName>
        <fullName evidence="1">Uncharacterized protein</fullName>
    </submittedName>
</protein>
<dbReference type="EMBL" id="CP115149">
    <property type="protein sequence ID" value="WBL37239.1"/>
    <property type="molecule type" value="Genomic_DNA"/>
</dbReference>
<dbReference type="Proteomes" id="UP001212803">
    <property type="component" value="Chromosome"/>
</dbReference>
<evidence type="ECO:0000313" key="1">
    <source>
        <dbReference type="EMBL" id="WBL37239.1"/>
    </source>
</evidence>
<gene>
    <name evidence="1" type="ORF">O0235_06630</name>
</gene>
<dbReference type="Pfam" id="PF22091">
    <property type="entry name" value="DUF6941"/>
    <property type="match status" value="1"/>
</dbReference>
<dbReference type="InterPro" id="IPR054221">
    <property type="entry name" value="DUF6941"/>
</dbReference>
<evidence type="ECO:0000313" key="2">
    <source>
        <dbReference type="Proteomes" id="UP001212803"/>
    </source>
</evidence>
<proteinExistence type="predicted"/>
<organism evidence="1 2">
    <name type="scientific">Tepidiforma flava</name>
    <dbReference type="NCBI Taxonomy" id="3004094"/>
    <lineage>
        <taxon>Bacteria</taxon>
        <taxon>Bacillati</taxon>
        <taxon>Chloroflexota</taxon>
        <taxon>Tepidiformia</taxon>
        <taxon>Tepidiformales</taxon>
        <taxon>Tepidiformaceae</taxon>
        <taxon>Tepidiforma</taxon>
    </lineage>
</organism>
<name>A0ABY7M9M9_9CHLR</name>
<reference evidence="1 2" key="1">
    <citation type="journal article" date="2023" name="ISME J.">
        <title>Thermophilic Dehalococcoidia with unusual traits shed light on an unexpected past.</title>
        <authorList>
            <person name="Palmer M."/>
            <person name="Covington J.K."/>
            <person name="Zhou E.M."/>
            <person name="Thomas S.C."/>
            <person name="Habib N."/>
            <person name="Seymour C.O."/>
            <person name="Lai D."/>
            <person name="Johnston J."/>
            <person name="Hashimi A."/>
            <person name="Jiao J.Y."/>
            <person name="Muok A.R."/>
            <person name="Liu L."/>
            <person name="Xian W.D."/>
            <person name="Zhi X.Y."/>
            <person name="Li M.M."/>
            <person name="Silva L.P."/>
            <person name="Bowen B.P."/>
            <person name="Louie K."/>
            <person name="Briegel A."/>
            <person name="Pett-Ridge J."/>
            <person name="Weber P.K."/>
            <person name="Tocheva E.I."/>
            <person name="Woyke T."/>
            <person name="Northen T.R."/>
            <person name="Mayali X."/>
            <person name="Li W.J."/>
            <person name="Hedlund B.P."/>
        </authorList>
    </citation>
    <scope>NUCLEOTIDE SEQUENCE [LARGE SCALE GENOMIC DNA]</scope>
    <source>
        <strain evidence="1 2">YIM 72310</strain>
    </source>
</reference>
<keyword evidence="2" id="KW-1185">Reference proteome</keyword>
<accession>A0ABY7M9M9</accession>
<dbReference type="RefSeq" id="WP_270057752.1">
    <property type="nucleotide sequence ID" value="NZ_CP115149.1"/>
</dbReference>
<sequence>MEIEYALLADHAEVINGKLYLMGGGWDLRQAPAAPARAQFAVAIGVRVAWDETNVPIALQLRLEDDDGAAVFQLDGQLQVGRPPHVPAGSSQLIQAAVALNAELPAFGGYRAAVRAAMAGGREDARALPFRLVPAPPGAAPGPAAG</sequence>